<feature type="binding site" evidence="21">
    <location>
        <position position="110"/>
    </location>
    <ligand>
        <name>ATP</name>
        <dbReference type="ChEBI" id="CHEBI:30616"/>
    </ligand>
</feature>
<evidence type="ECO:0000256" key="19">
    <source>
        <dbReference type="ARBA" id="ARBA00093271"/>
    </source>
</evidence>
<evidence type="ECO:0000256" key="3">
    <source>
        <dbReference type="ARBA" id="ARBA00022490"/>
    </source>
</evidence>
<evidence type="ECO:0000256" key="8">
    <source>
        <dbReference type="ARBA" id="ARBA00022741"/>
    </source>
</evidence>
<evidence type="ECO:0000256" key="20">
    <source>
        <dbReference type="HAMAP-Rule" id="MF_03148"/>
    </source>
</evidence>
<dbReference type="GO" id="GO:0005634">
    <property type="term" value="C:nucleus"/>
    <property type="evidence" value="ECO:0007669"/>
    <property type="project" value="UniProtKB-SubCell"/>
</dbReference>
<comment type="subcellular location">
    <subcellularLocation>
        <location evidence="21">Cytoplasm</location>
    </subcellularLocation>
    <subcellularLocation>
        <location evidence="21">Nucleus</location>
    </subcellularLocation>
</comment>
<dbReference type="GO" id="GO:0035870">
    <property type="term" value="F:dITP diphosphatase activity"/>
    <property type="evidence" value="ECO:0007669"/>
    <property type="project" value="UniProtKB-UniRule"/>
</dbReference>
<comment type="catalytic activity">
    <reaction evidence="18">
        <text>dITP + H2O = dIMP + diphosphate + H(+)</text>
        <dbReference type="Rhea" id="RHEA:28342"/>
        <dbReference type="ChEBI" id="CHEBI:15377"/>
        <dbReference type="ChEBI" id="CHEBI:15378"/>
        <dbReference type="ChEBI" id="CHEBI:33019"/>
        <dbReference type="ChEBI" id="CHEBI:61194"/>
        <dbReference type="ChEBI" id="CHEBI:61382"/>
        <dbReference type="EC" id="3.6.1.66"/>
    </reaction>
    <physiologicalReaction direction="left-to-right" evidence="18">
        <dbReference type="Rhea" id="RHEA:28343"/>
    </physiologicalReaction>
</comment>
<feature type="binding site" evidence="21">
    <location>
        <position position="16"/>
    </location>
    <ligand>
        <name>ATP</name>
        <dbReference type="ChEBI" id="CHEBI:30616"/>
    </ligand>
</feature>
<dbReference type="NCBIfam" id="TIGR00042">
    <property type="entry name" value="RdgB/HAM1 family non-canonical purine NTP pyrophosphatase"/>
    <property type="match status" value="1"/>
</dbReference>
<feature type="binding site" evidence="20">
    <location>
        <begin position="261"/>
        <end position="262"/>
    </location>
    <ligand>
        <name>ITP</name>
        <dbReference type="ChEBI" id="CHEBI:61402"/>
    </ligand>
</feature>
<feature type="binding site" evidence="20">
    <location>
        <position position="261"/>
    </location>
    <ligand>
        <name>Mg(2+)</name>
        <dbReference type="ChEBI" id="CHEBI:18420"/>
    </ligand>
</feature>
<dbReference type="InterPro" id="IPR020618">
    <property type="entry name" value="Adenyl_kinase_AK6"/>
</dbReference>
<dbReference type="PANTHER" id="PTHR11067">
    <property type="entry name" value="INOSINE TRIPHOSPHATE PYROPHOSPHATASE/HAM1 PROTEIN"/>
    <property type="match status" value="1"/>
</dbReference>
<dbReference type="Gene3D" id="3.40.50.300">
    <property type="entry name" value="P-loop containing nucleotide triphosphate hydrolases"/>
    <property type="match status" value="1"/>
</dbReference>
<dbReference type="AlphaFoldDB" id="A0A4Q4T6K3"/>
<feature type="region of interest" description="NMPbind" evidence="21">
    <location>
        <begin position="34"/>
        <end position="57"/>
    </location>
</feature>
<keyword evidence="5 21" id="KW-0698">rRNA processing</keyword>
<dbReference type="STRING" id="155417.A0A4Q4T6K3"/>
<accession>A0A4Q4T6K3</accession>
<dbReference type="InterPro" id="IPR027417">
    <property type="entry name" value="P-loop_NTPase"/>
</dbReference>
<dbReference type="CDD" id="cd00515">
    <property type="entry name" value="HAM1"/>
    <property type="match status" value="1"/>
</dbReference>
<keyword evidence="24" id="KW-1185">Reference proteome</keyword>
<dbReference type="GO" id="GO:0005524">
    <property type="term" value="F:ATP binding"/>
    <property type="evidence" value="ECO:0007669"/>
    <property type="project" value="UniProtKB-KW"/>
</dbReference>
<comment type="catalytic activity">
    <reaction evidence="1 21">
        <text>AMP + ATP = 2 ADP</text>
        <dbReference type="Rhea" id="RHEA:12973"/>
        <dbReference type="ChEBI" id="CHEBI:30616"/>
        <dbReference type="ChEBI" id="CHEBI:456215"/>
        <dbReference type="ChEBI" id="CHEBI:456216"/>
        <dbReference type="EC" id="2.7.4.3"/>
    </reaction>
</comment>
<dbReference type="Proteomes" id="UP000293360">
    <property type="component" value="Unassembled WGS sequence"/>
</dbReference>
<keyword evidence="4 21" id="KW-0690">Ribosome biogenesis</keyword>
<keyword evidence="8 21" id="KW-0547">Nucleotide-binding</keyword>
<dbReference type="GO" id="GO:0009204">
    <property type="term" value="P:deoxyribonucleoside triphosphate catabolic process"/>
    <property type="evidence" value="ECO:0007669"/>
    <property type="project" value="UniProtKB-UniRule"/>
</dbReference>
<comment type="function">
    <text evidence="20">Pyrophosphatase that hydrolyzes non-canonical purine nucleotides such as inosine triphosphate (ITP), deoxyinosine triphosphate (dITP) or xanthosine 5'-triphosphate (XTP) to their respective monophosphate derivatives. The enzyme does not distinguish between the deoxy- and ribose forms. Probably excludes non-canonical purines from RNA and DNA precursor pools, thus preventing their incorporation into RNA and DNA and avoiding chromosomal lesions.</text>
</comment>
<keyword evidence="11 21" id="KW-0067">ATP-binding</keyword>
<feature type="binding site" evidence="20">
    <location>
        <begin position="337"/>
        <end position="340"/>
    </location>
    <ligand>
        <name>ITP</name>
        <dbReference type="ChEBI" id="CHEBI:61402"/>
    </ligand>
</feature>
<comment type="function">
    <text evidence="16">Pyrophosphatase that hydrolyzes the non-canonical purine nucleotides inosine triphosphate (ITP), deoxyinosine triphosphate (dITP) as well as 2'-deoxy-N-6-hydroxylaminopurine triphosphate (dHAPTP) and xanthosine 5'-triphosphate (XTP) to their respective monophosphate derivatives. The enzyme does not distinguish between the deoxy- and ribose forms. Probably excludes non-canonical purines from RNA and DNA precursor pools, thus preventing their incorporation into RNA and DNA and avoiding chromosomal lesions.</text>
</comment>
<comment type="subunit">
    <text evidence="20">Homodimer.</text>
</comment>
<keyword evidence="9 21" id="KW-0418">Kinase</keyword>
<name>A0A4Q4T6K3_9PEZI</name>
<feature type="binding site" evidence="21">
    <location>
        <position position="19"/>
    </location>
    <ligand>
        <name>ATP</name>
        <dbReference type="ChEBI" id="CHEBI:30616"/>
    </ligand>
</feature>
<evidence type="ECO:0000256" key="11">
    <source>
        <dbReference type="ARBA" id="ARBA00022840"/>
    </source>
</evidence>
<dbReference type="GO" id="GO:0006364">
    <property type="term" value="P:rRNA processing"/>
    <property type="evidence" value="ECO:0007669"/>
    <property type="project" value="UniProtKB-KW"/>
</dbReference>
<evidence type="ECO:0000313" key="24">
    <source>
        <dbReference type="Proteomes" id="UP000293360"/>
    </source>
</evidence>
<dbReference type="EC" id="3.6.1.66" evidence="20"/>
<dbReference type="Pfam" id="PF01725">
    <property type="entry name" value="Ham1p_like"/>
    <property type="match status" value="1"/>
</dbReference>
<keyword evidence="15 21" id="KW-0539">Nucleus</keyword>
<evidence type="ECO:0000256" key="15">
    <source>
        <dbReference type="ARBA" id="ARBA00023242"/>
    </source>
</evidence>
<evidence type="ECO:0000256" key="13">
    <source>
        <dbReference type="ARBA" id="ARBA00023080"/>
    </source>
</evidence>
<dbReference type="EC" id="2.7.4.3" evidence="21"/>
<comment type="subunit">
    <text evidence="21">Interacts with small ribosomal subunit protein uS11. Not a structural component of 43S pre-ribosomes, but transiently interacts with them by binding to uS11.</text>
</comment>
<keyword evidence="7 20" id="KW-0479">Metal-binding</keyword>
<dbReference type="GO" id="GO:0005737">
    <property type="term" value="C:cytoplasm"/>
    <property type="evidence" value="ECO:0007669"/>
    <property type="project" value="UniProtKB-SubCell"/>
</dbReference>
<dbReference type="GO" id="GO:0036220">
    <property type="term" value="F:ITP diphosphatase activity"/>
    <property type="evidence" value="ECO:0007669"/>
    <property type="project" value="UniProtKB-UniRule"/>
</dbReference>
<feature type="binding site" evidence="20">
    <location>
        <position position="358"/>
    </location>
    <ligand>
        <name>ITP</name>
        <dbReference type="ChEBI" id="CHEBI:61402"/>
    </ligand>
</feature>
<feature type="binding site" evidence="20">
    <location>
        <begin position="204"/>
        <end position="209"/>
    </location>
    <ligand>
        <name>ITP</name>
        <dbReference type="ChEBI" id="CHEBI:61402"/>
    </ligand>
</feature>
<feature type="binding site" evidence="21">
    <location>
        <position position="14"/>
    </location>
    <ligand>
        <name>ATP</name>
        <dbReference type="ChEBI" id="CHEBI:30616"/>
    </ligand>
</feature>
<dbReference type="HAMAP" id="MF_00039">
    <property type="entry name" value="Adenylate_kinase_AK6"/>
    <property type="match status" value="1"/>
</dbReference>
<comment type="similarity">
    <text evidence="21">Belongs to the adenylate kinase family. AK6 subfamily.</text>
</comment>
<dbReference type="Pfam" id="PF13238">
    <property type="entry name" value="AAA_18"/>
    <property type="match status" value="1"/>
</dbReference>
<comment type="similarity">
    <text evidence="2 20 22">Belongs to the HAM1 NTPase family.</text>
</comment>
<evidence type="ECO:0000256" key="18">
    <source>
        <dbReference type="ARBA" id="ARBA00093255"/>
    </source>
</evidence>
<dbReference type="OrthoDB" id="6288734at2759"/>
<evidence type="ECO:0000313" key="23">
    <source>
        <dbReference type="EMBL" id="RYO98482.1"/>
    </source>
</evidence>
<dbReference type="InterPro" id="IPR027502">
    <property type="entry name" value="ITPase"/>
</dbReference>
<keyword evidence="10 20" id="KW-0378">Hydrolase</keyword>
<dbReference type="PANTHER" id="PTHR11067:SF9">
    <property type="entry name" value="INOSINE TRIPHOSPHATE PYROPHOSPHATASE"/>
    <property type="match status" value="1"/>
</dbReference>
<evidence type="ECO:0000256" key="14">
    <source>
        <dbReference type="ARBA" id="ARBA00023211"/>
    </source>
</evidence>
<keyword evidence="6 21" id="KW-0808">Transferase</keyword>
<evidence type="ECO:0000256" key="21">
    <source>
        <dbReference type="HAMAP-Rule" id="MF_03173"/>
    </source>
</evidence>
<dbReference type="SUPFAM" id="SSF52972">
    <property type="entry name" value="ITPase-like"/>
    <property type="match status" value="1"/>
</dbReference>
<protein>
    <recommendedName>
        <fullName evidence="20 21">Multifunctional fusion protein</fullName>
    </recommendedName>
    <domain>
        <recommendedName>
            <fullName evidence="20">Inosine triphosphate pyrophosphatase</fullName>
            <shortName evidence="20">ITPase</shortName>
            <shortName evidence="20">Inosine triphosphatase</shortName>
            <ecNumber evidence="20">3.6.1.66</ecNumber>
        </recommendedName>
        <alternativeName>
            <fullName evidence="20">Non-canonical purine NTP pyrophosphatase</fullName>
        </alternativeName>
        <alternativeName>
            <fullName evidence="20">Non-standard purine NTP pyrophosphatase</fullName>
        </alternativeName>
        <alternativeName>
            <fullName evidence="20">Nucleoside-triphosphate diphosphatase</fullName>
        </alternativeName>
        <alternativeName>
            <fullName evidence="20">Nucleoside-triphosphate pyrophosphatase</fullName>
        </alternativeName>
        <alternativeName>
            <fullName evidence="20">XTP/dITP diphosphatase</fullName>
            <shortName evidence="20">NTPase</shortName>
        </alternativeName>
    </domain>
    <domain>
        <recommendedName>
            <fullName evidence="21">Adenylate kinase isoenzyme 6 homolog</fullName>
            <shortName evidence="21">AK6</shortName>
            <ecNumber evidence="21">2.7.4.3</ecNumber>
        </recommendedName>
        <alternativeName>
            <fullName evidence="21">Dual activity adenylate kinase/ATPase</fullName>
            <shortName evidence="21">AK/ATPase</shortName>
        </alternativeName>
    </domain>
</protein>
<feature type="binding site" evidence="21">
    <location>
        <position position="18"/>
    </location>
    <ligand>
        <name>ATP</name>
        <dbReference type="ChEBI" id="CHEBI:30616"/>
    </ligand>
</feature>
<evidence type="ECO:0000256" key="7">
    <source>
        <dbReference type="ARBA" id="ARBA00022723"/>
    </source>
</evidence>
<evidence type="ECO:0000256" key="5">
    <source>
        <dbReference type="ARBA" id="ARBA00022552"/>
    </source>
</evidence>
<feature type="region of interest" description="LID" evidence="21">
    <location>
        <begin position="109"/>
        <end position="119"/>
    </location>
</feature>
<evidence type="ECO:0000256" key="16">
    <source>
        <dbReference type="ARBA" id="ARBA00054940"/>
    </source>
</evidence>
<dbReference type="HAMAP" id="MF_03148">
    <property type="entry name" value="HAM1_NTPase"/>
    <property type="match status" value="1"/>
</dbReference>
<keyword evidence="13 20" id="KW-0546">Nucleotide metabolism</keyword>
<evidence type="ECO:0000256" key="1">
    <source>
        <dbReference type="ARBA" id="ARBA00000582"/>
    </source>
</evidence>
<comment type="catalytic activity">
    <reaction evidence="19">
        <text>N(6)-hydroxy-dATP + H2O = N(6)-hydroxy-dAMP + diphosphate + H(+)</text>
        <dbReference type="Rhea" id="RHEA:83971"/>
        <dbReference type="ChEBI" id="CHEBI:15377"/>
        <dbReference type="ChEBI" id="CHEBI:15378"/>
        <dbReference type="ChEBI" id="CHEBI:33019"/>
        <dbReference type="ChEBI" id="CHEBI:233529"/>
        <dbReference type="ChEBI" id="CHEBI:233530"/>
    </reaction>
    <physiologicalReaction direction="left-to-right" evidence="19">
        <dbReference type="Rhea" id="RHEA:83972"/>
    </physiologicalReaction>
</comment>
<comment type="function">
    <text evidence="21">Broad-specificity nucleoside monophosphate (NMP) kinase that catalyzes the reversible transfer of the terminal phosphate group between nucleoside triphosphates and monophosphates. Has also ATPase activity. Involved in the late cytoplasmic maturation steps of the 40S ribosomal particles, specifically 18S rRNA maturation. While NMP activity is not required for ribosome maturation, ATPase activity is. Associates transiently with small ribosomal subunit protein uS11. ATP hydrolysis breaks the interaction with uS11. May temporarily remove uS11 from the ribosome to enable a conformational change of the ribosomal RNA that is needed for the final maturation step of the small ribosomal subunit. Its NMP activity may have a role in nuclear energy homeostasis.</text>
</comment>
<dbReference type="Gene3D" id="3.90.950.10">
    <property type="match status" value="1"/>
</dbReference>
<reference evidence="23 24" key="1">
    <citation type="submission" date="2018-06" db="EMBL/GenBank/DDBJ databases">
        <title>Complete Genomes of Monosporascus.</title>
        <authorList>
            <person name="Robinson A.J."/>
            <person name="Natvig D.O."/>
        </authorList>
    </citation>
    <scope>NUCLEOTIDE SEQUENCE [LARGE SCALE GENOMIC DNA]</scope>
    <source>
        <strain evidence="23 24">CBS 110550</strain>
    </source>
</reference>
<comment type="catalytic activity">
    <reaction evidence="20">
        <text>XTP + H2O = XMP + diphosphate + H(+)</text>
        <dbReference type="Rhea" id="RHEA:28610"/>
        <dbReference type="ChEBI" id="CHEBI:15377"/>
        <dbReference type="ChEBI" id="CHEBI:15378"/>
        <dbReference type="ChEBI" id="CHEBI:33019"/>
        <dbReference type="ChEBI" id="CHEBI:57464"/>
        <dbReference type="ChEBI" id="CHEBI:61314"/>
        <dbReference type="EC" id="3.6.1.66"/>
    </reaction>
</comment>
<evidence type="ECO:0000256" key="2">
    <source>
        <dbReference type="ARBA" id="ARBA00008023"/>
    </source>
</evidence>
<dbReference type="FunFam" id="3.90.950.10:FF:000003">
    <property type="entry name" value="Inosine triphosphate pyrophosphatase"/>
    <property type="match status" value="1"/>
</dbReference>
<evidence type="ECO:0000256" key="17">
    <source>
        <dbReference type="ARBA" id="ARBA00093218"/>
    </source>
</evidence>
<evidence type="ECO:0000256" key="12">
    <source>
        <dbReference type="ARBA" id="ARBA00022842"/>
    </source>
</evidence>
<dbReference type="InterPro" id="IPR002637">
    <property type="entry name" value="RdgB/HAM1"/>
</dbReference>
<feature type="binding site" evidence="21">
    <location>
        <position position="17"/>
    </location>
    <ligand>
        <name>ATP</name>
        <dbReference type="ChEBI" id="CHEBI:30616"/>
    </ligand>
</feature>
<dbReference type="SUPFAM" id="SSF52540">
    <property type="entry name" value="P-loop containing nucleoside triphosphate hydrolases"/>
    <property type="match status" value="1"/>
</dbReference>
<feature type="binding site" evidence="20">
    <location>
        <position position="233"/>
    </location>
    <ligand>
        <name>Mg(2+)</name>
        <dbReference type="ChEBI" id="CHEBI:18420"/>
    </ligand>
</feature>
<dbReference type="InterPro" id="IPR029001">
    <property type="entry name" value="ITPase-like_fam"/>
</dbReference>
<comment type="cofactor">
    <cofactor evidence="20">
        <name>Mg(2+)</name>
        <dbReference type="ChEBI" id="CHEBI:18420"/>
    </cofactor>
    <cofactor evidence="20">
        <name>Mn(2+)</name>
        <dbReference type="ChEBI" id="CHEBI:29035"/>
    </cofactor>
    <text evidence="20">Binds 1 divalent metal cation per subunit; can use either Mg(2+) or Mn(2+).</text>
</comment>
<gene>
    <name evidence="23" type="ORF">DL764_007078</name>
</gene>
<dbReference type="GO" id="GO:0046872">
    <property type="term" value="F:metal ion binding"/>
    <property type="evidence" value="ECO:0007669"/>
    <property type="project" value="UniProtKB-KW"/>
</dbReference>
<dbReference type="FunFam" id="3.40.50.300:FF:000372">
    <property type="entry name" value="Adenylate kinase isoenzyme 6 homolog"/>
    <property type="match status" value="1"/>
</dbReference>
<feature type="binding site" evidence="20">
    <location>
        <begin position="363"/>
        <end position="364"/>
    </location>
    <ligand>
        <name>ITP</name>
        <dbReference type="ChEBI" id="CHEBI:61402"/>
    </ligand>
</feature>
<keyword evidence="12 20" id="KW-0460">Magnesium</keyword>
<comment type="caution">
    <text evidence="21">Lacks conserved residue(s) required for the propagation of feature annotation.</text>
</comment>
<dbReference type="GO" id="GO:0036222">
    <property type="term" value="F:XTP diphosphatase activity"/>
    <property type="evidence" value="ECO:0007669"/>
    <property type="project" value="UniProtKB-UniRule"/>
</dbReference>
<evidence type="ECO:0000256" key="22">
    <source>
        <dbReference type="RuleBase" id="RU003781"/>
    </source>
</evidence>
<comment type="catalytic activity">
    <reaction evidence="21">
        <text>ATP + H2O = ADP + phosphate + H(+)</text>
        <dbReference type="Rhea" id="RHEA:13065"/>
        <dbReference type="ChEBI" id="CHEBI:15377"/>
        <dbReference type="ChEBI" id="CHEBI:15378"/>
        <dbReference type="ChEBI" id="CHEBI:30616"/>
        <dbReference type="ChEBI" id="CHEBI:43474"/>
        <dbReference type="ChEBI" id="CHEBI:456216"/>
    </reaction>
</comment>
<sequence>MRASPNIIITGTPGVGKTTHCEVLAERMGMRHLSVNQIVKEKGCHEGWDEEFMSWIVDEDKLLDEIEPEALAGGCIIDWHACDLFPESWIDLVVVLRVDSTTLYDRLTARKYPEAKLQENLDSEIMQVLLQEARDSYDAEMVVELSSNDTDEMESNVDRIESWIRQWKKDQAARQETAEGKAAGEGGGEEIQEEMAPPVVNFITGNANKLAEVKAILEPAGIEVRSQALDLPEIQGTLEEVTRAKCRAAADLVGGPVLVEDTCLCFDALNGLPGPYIKWFMKSIGHEGLNNLLAAYDDKSAQAVATFGFSRGPGHETLLFQGRTNGKIVPARGPAYFGWDPIFEYNGQTYAEMDKVEKNKISHRFKALEILREWIEGGMKE</sequence>
<evidence type="ECO:0000256" key="10">
    <source>
        <dbReference type="ARBA" id="ARBA00022801"/>
    </source>
</evidence>
<keyword evidence="14 20" id="KW-0464">Manganese</keyword>
<dbReference type="GO" id="GO:0042274">
    <property type="term" value="P:ribosomal small subunit biogenesis"/>
    <property type="evidence" value="ECO:0007669"/>
    <property type="project" value="UniProtKB-UniRule"/>
</dbReference>
<feature type="binding site" evidence="20">
    <location>
        <position position="245"/>
    </location>
    <ligand>
        <name>ITP</name>
        <dbReference type="ChEBI" id="CHEBI:61402"/>
    </ligand>
</feature>
<proteinExistence type="inferred from homology"/>
<comment type="catalytic activity">
    <reaction evidence="17">
        <text>ITP + H2O = IMP + diphosphate + H(+)</text>
        <dbReference type="Rhea" id="RHEA:29399"/>
        <dbReference type="ChEBI" id="CHEBI:15377"/>
        <dbReference type="ChEBI" id="CHEBI:15378"/>
        <dbReference type="ChEBI" id="CHEBI:33019"/>
        <dbReference type="ChEBI" id="CHEBI:58053"/>
        <dbReference type="ChEBI" id="CHEBI:61402"/>
        <dbReference type="EC" id="3.6.1.66"/>
    </reaction>
    <physiologicalReaction direction="left-to-right" evidence="17">
        <dbReference type="Rhea" id="RHEA:29400"/>
    </physiologicalReaction>
</comment>
<keyword evidence="3 21" id="KW-0963">Cytoplasm</keyword>
<comment type="caution">
    <text evidence="23">The sequence shown here is derived from an EMBL/GenBank/DDBJ whole genome shotgun (WGS) entry which is preliminary data.</text>
</comment>
<evidence type="ECO:0000256" key="4">
    <source>
        <dbReference type="ARBA" id="ARBA00022517"/>
    </source>
</evidence>
<dbReference type="GO" id="GO:0016887">
    <property type="term" value="F:ATP hydrolysis activity"/>
    <property type="evidence" value="ECO:0007669"/>
    <property type="project" value="UniProtKB-UniRule"/>
</dbReference>
<dbReference type="EMBL" id="QJNU01000458">
    <property type="protein sequence ID" value="RYO98482.1"/>
    <property type="molecule type" value="Genomic_DNA"/>
</dbReference>
<evidence type="ECO:0000256" key="6">
    <source>
        <dbReference type="ARBA" id="ARBA00022679"/>
    </source>
</evidence>
<organism evidence="23 24">
    <name type="scientific">Monosporascus ibericus</name>
    <dbReference type="NCBI Taxonomy" id="155417"/>
    <lineage>
        <taxon>Eukaryota</taxon>
        <taxon>Fungi</taxon>
        <taxon>Dikarya</taxon>
        <taxon>Ascomycota</taxon>
        <taxon>Pezizomycotina</taxon>
        <taxon>Sordariomycetes</taxon>
        <taxon>Xylariomycetidae</taxon>
        <taxon>Xylariales</taxon>
        <taxon>Xylariales incertae sedis</taxon>
        <taxon>Monosporascus</taxon>
    </lineage>
</organism>
<dbReference type="GO" id="GO:0004017">
    <property type="term" value="F:AMP kinase activity"/>
    <property type="evidence" value="ECO:0007669"/>
    <property type="project" value="UniProtKB-UniRule"/>
</dbReference>
<evidence type="ECO:0000256" key="9">
    <source>
        <dbReference type="ARBA" id="ARBA00022777"/>
    </source>
</evidence>